<dbReference type="PROSITE" id="PS51186">
    <property type="entry name" value="GNAT"/>
    <property type="match status" value="1"/>
</dbReference>
<dbReference type="Pfam" id="PF13302">
    <property type="entry name" value="Acetyltransf_3"/>
    <property type="match status" value="1"/>
</dbReference>
<dbReference type="Gene3D" id="3.40.630.30">
    <property type="match status" value="1"/>
</dbReference>
<proteinExistence type="predicted"/>
<dbReference type="EMBL" id="WVUH01000152">
    <property type="protein sequence ID" value="MBO4207883.1"/>
    <property type="molecule type" value="Genomic_DNA"/>
</dbReference>
<sequence length="187" mass="20775">MFTLPIGDDVVLAPLEPWRAAEFAAHLDRARPHITPWVGAGFRAEGEDAARAVLQRYADGQARDDARIYGIWWDGTLVGGAMFVSLDAGRGVCEVGCWLEPAAEGRGLVTRTVARLIDWAVDVRGIDRVEWVTLARNVRSVNVARRLGMSRDGVLRAAAPGPDGRQDSEIWSVLATEWRQHREHLRR</sequence>
<evidence type="ECO:0000313" key="3">
    <source>
        <dbReference type="Proteomes" id="UP000823521"/>
    </source>
</evidence>
<dbReference type="Proteomes" id="UP000823521">
    <property type="component" value="Unassembled WGS sequence"/>
</dbReference>
<dbReference type="InterPro" id="IPR000182">
    <property type="entry name" value="GNAT_dom"/>
</dbReference>
<dbReference type="InterPro" id="IPR016181">
    <property type="entry name" value="Acyl_CoA_acyltransferase"/>
</dbReference>
<dbReference type="PANTHER" id="PTHR43441:SF10">
    <property type="entry name" value="ACETYLTRANSFERASE"/>
    <property type="match status" value="1"/>
</dbReference>
<gene>
    <name evidence="2" type="ORF">GSF22_17990</name>
</gene>
<name>A0ABS3VTW0_MICEH</name>
<evidence type="ECO:0000259" key="1">
    <source>
        <dbReference type="PROSITE" id="PS51186"/>
    </source>
</evidence>
<dbReference type="SUPFAM" id="SSF55729">
    <property type="entry name" value="Acyl-CoA N-acyltransferases (Nat)"/>
    <property type="match status" value="1"/>
</dbReference>
<dbReference type="RefSeq" id="WP_208814795.1">
    <property type="nucleotide sequence ID" value="NZ_WVUH01000152.1"/>
</dbReference>
<keyword evidence="3" id="KW-1185">Reference proteome</keyword>
<reference evidence="2 3" key="1">
    <citation type="submission" date="2019-12" db="EMBL/GenBank/DDBJ databases">
        <title>Whole genome sequencing of endophytic Actinobacterium Micromonospora sp. MPMI6T.</title>
        <authorList>
            <person name="Evv R."/>
            <person name="Podile A.R."/>
        </authorList>
    </citation>
    <scope>NUCLEOTIDE SEQUENCE [LARGE SCALE GENOMIC DNA]</scope>
    <source>
        <strain evidence="2 3">MPMI6</strain>
    </source>
</reference>
<feature type="domain" description="N-acetyltransferase" evidence="1">
    <location>
        <begin position="10"/>
        <end position="183"/>
    </location>
</feature>
<dbReference type="InterPro" id="IPR051908">
    <property type="entry name" value="Ribosomal_N-acetyltransferase"/>
</dbReference>
<dbReference type="PANTHER" id="PTHR43441">
    <property type="entry name" value="RIBOSOMAL-PROTEIN-SERINE ACETYLTRANSFERASE"/>
    <property type="match status" value="1"/>
</dbReference>
<organism evidence="2 3">
    <name type="scientific">Micromonospora echinofusca</name>
    <dbReference type="NCBI Taxonomy" id="47858"/>
    <lineage>
        <taxon>Bacteria</taxon>
        <taxon>Bacillati</taxon>
        <taxon>Actinomycetota</taxon>
        <taxon>Actinomycetes</taxon>
        <taxon>Micromonosporales</taxon>
        <taxon>Micromonosporaceae</taxon>
        <taxon>Micromonospora</taxon>
    </lineage>
</organism>
<accession>A0ABS3VTW0</accession>
<evidence type="ECO:0000313" key="2">
    <source>
        <dbReference type="EMBL" id="MBO4207883.1"/>
    </source>
</evidence>
<comment type="caution">
    <text evidence="2">The sequence shown here is derived from an EMBL/GenBank/DDBJ whole genome shotgun (WGS) entry which is preliminary data.</text>
</comment>
<protein>
    <submittedName>
        <fullName evidence="2">GNAT family N-acetyltransferase</fullName>
    </submittedName>
</protein>